<reference evidence="1 2" key="1">
    <citation type="submission" date="2016-10" db="EMBL/GenBank/DDBJ databases">
        <title>Complete Genome Sequence of Peptococcaceae strain DCMF.</title>
        <authorList>
            <person name="Edwards R.J."/>
            <person name="Holland S.I."/>
            <person name="Deshpande N.P."/>
            <person name="Wong Y.K."/>
            <person name="Ertan H."/>
            <person name="Manefield M."/>
            <person name="Russell T.L."/>
            <person name="Lee M.J."/>
        </authorList>
    </citation>
    <scope>NUCLEOTIDE SEQUENCE [LARGE SCALE GENOMIC DNA]</scope>
    <source>
        <strain evidence="1 2">DCMF</strain>
    </source>
</reference>
<dbReference type="Gene3D" id="3.40.50.1000">
    <property type="entry name" value="HAD superfamily/HAD-like"/>
    <property type="match status" value="1"/>
</dbReference>
<dbReference type="RefSeq" id="WP_148137567.1">
    <property type="nucleotide sequence ID" value="NZ_CP017634.1"/>
</dbReference>
<dbReference type="InterPro" id="IPR036412">
    <property type="entry name" value="HAD-like_sf"/>
</dbReference>
<name>A0A3G1L0Z5_FORW1</name>
<sequence>MIKIKIPAGQELTLEHLVLDYNGTLAVDGHLKPHVREKLNFLAQDLTIHIITADTFGICAAECEGIPCTLQLLDNSCPGGPQKENFIQTLGPSKVVAVGNGANDRQMLASAALGIAVLGDEGTCAKCLIDADVMVRNILDALDLLIHPKRLVATLRQ</sequence>
<proteinExistence type="predicted"/>
<dbReference type="OrthoDB" id="159409at2"/>
<evidence type="ECO:0000313" key="2">
    <source>
        <dbReference type="Proteomes" id="UP000323521"/>
    </source>
</evidence>
<accession>A0A3G1L0Z5</accession>
<dbReference type="KEGG" id="fwa:DCMF_28415"/>
<evidence type="ECO:0000313" key="1">
    <source>
        <dbReference type="EMBL" id="ATW28155.1"/>
    </source>
</evidence>
<dbReference type="SUPFAM" id="SSF56784">
    <property type="entry name" value="HAD-like"/>
    <property type="match status" value="1"/>
</dbReference>
<organism evidence="1 2">
    <name type="scientific">Formimonas warabiya</name>
    <dbReference type="NCBI Taxonomy" id="1761012"/>
    <lineage>
        <taxon>Bacteria</taxon>
        <taxon>Bacillati</taxon>
        <taxon>Bacillota</taxon>
        <taxon>Clostridia</taxon>
        <taxon>Eubacteriales</taxon>
        <taxon>Peptococcaceae</taxon>
        <taxon>Candidatus Formimonas</taxon>
    </lineage>
</organism>
<dbReference type="EMBL" id="CP017634">
    <property type="protein sequence ID" value="ATW28155.1"/>
    <property type="molecule type" value="Genomic_DNA"/>
</dbReference>
<dbReference type="Proteomes" id="UP000323521">
    <property type="component" value="Chromosome"/>
</dbReference>
<gene>
    <name evidence="1" type="ORF">DCMF_28415</name>
</gene>
<dbReference type="InterPro" id="IPR023214">
    <property type="entry name" value="HAD_sf"/>
</dbReference>
<protein>
    <submittedName>
        <fullName evidence="1">ATPase P</fullName>
    </submittedName>
</protein>
<dbReference type="AlphaFoldDB" id="A0A3G1L0Z5"/>
<keyword evidence="2" id="KW-1185">Reference proteome</keyword>